<proteinExistence type="inferred from homology"/>
<dbReference type="Proteomes" id="UP000254069">
    <property type="component" value="Unassembled WGS sequence"/>
</dbReference>
<keyword evidence="2 4" id="KW-0560">Oxidoreductase</keyword>
<evidence type="ECO:0000313" key="5">
    <source>
        <dbReference type="Proteomes" id="UP000254069"/>
    </source>
</evidence>
<dbReference type="Pfam" id="PF00106">
    <property type="entry name" value="adh_short"/>
    <property type="match status" value="1"/>
</dbReference>
<comment type="similarity">
    <text evidence="1 3">Belongs to the short-chain dehydrogenases/reductases (SDR) family.</text>
</comment>
<dbReference type="AlphaFoldDB" id="A0A380AFT1"/>
<dbReference type="PANTHER" id="PTHR44196:SF1">
    <property type="entry name" value="DEHYDROGENASE_REDUCTASE SDR FAMILY MEMBER 7B"/>
    <property type="match status" value="1"/>
</dbReference>
<evidence type="ECO:0000256" key="3">
    <source>
        <dbReference type="RuleBase" id="RU000363"/>
    </source>
</evidence>
<dbReference type="RefSeq" id="WP_115389897.1">
    <property type="nucleotide sequence ID" value="NZ_AP024609.1"/>
</dbReference>
<dbReference type="InterPro" id="IPR036291">
    <property type="entry name" value="NAD(P)-bd_dom_sf"/>
</dbReference>
<dbReference type="CDD" id="cd05233">
    <property type="entry name" value="SDR_c"/>
    <property type="match status" value="1"/>
</dbReference>
<dbReference type="PRINTS" id="PR00081">
    <property type="entry name" value="GDHRDH"/>
</dbReference>
<sequence>MELKHLNIIITGASGGIGSAIARALAAKGARLLLCGRDQAKLDALKQSLAGEHHTLSADLSCSGGQCQLRQAAGVFSPKVLINCLGVNQLSMLEASDTCDTRAMMAVNLEAPINCCRTLLPLLKRQSEAAIINVGSILGSIGYPGSSLYCASKFGLRGFTEALERELADSKIKVLYFAPRATDTELNTESMRQLNSALGNRQDSPEWVADILCRDLADNRRGRRFIGWPEKLFVRINALLPGLVNNDTRKKLPLIRQFCQRAMPIQDTANPITEGEKHEAI</sequence>
<dbReference type="GO" id="GO:0004316">
    <property type="term" value="F:3-oxoacyl-[acyl-carrier-protein] reductase (NADPH) activity"/>
    <property type="evidence" value="ECO:0007669"/>
    <property type="project" value="UniProtKB-EC"/>
</dbReference>
<keyword evidence="5" id="KW-1185">Reference proteome</keyword>
<evidence type="ECO:0000313" key="4">
    <source>
        <dbReference type="EMBL" id="SUI80103.1"/>
    </source>
</evidence>
<reference evidence="4 5" key="1">
    <citation type="submission" date="2018-06" db="EMBL/GenBank/DDBJ databases">
        <authorList>
            <consortium name="Pathogen Informatics"/>
            <person name="Doyle S."/>
        </authorList>
    </citation>
    <scope>NUCLEOTIDE SEQUENCE [LARGE SCALE GENOMIC DNA]</scope>
    <source>
        <strain evidence="4 5">NCTC10738</strain>
    </source>
</reference>
<dbReference type="InterPro" id="IPR002347">
    <property type="entry name" value="SDR_fam"/>
</dbReference>
<gene>
    <name evidence="4" type="primary">rhlG</name>
    <name evidence="4" type="ORF">NCTC10738_02758</name>
</gene>
<dbReference type="GO" id="GO:0016020">
    <property type="term" value="C:membrane"/>
    <property type="evidence" value="ECO:0007669"/>
    <property type="project" value="TreeGrafter"/>
</dbReference>
<organism evidence="4 5">
    <name type="scientific">Shewanella algae</name>
    <dbReference type="NCBI Taxonomy" id="38313"/>
    <lineage>
        <taxon>Bacteria</taxon>
        <taxon>Pseudomonadati</taxon>
        <taxon>Pseudomonadota</taxon>
        <taxon>Gammaproteobacteria</taxon>
        <taxon>Alteromonadales</taxon>
        <taxon>Shewanellaceae</taxon>
        <taxon>Shewanella</taxon>
    </lineage>
</organism>
<name>A0A380AFT1_9GAMM</name>
<dbReference type="PRINTS" id="PR00080">
    <property type="entry name" value="SDRFAMILY"/>
</dbReference>
<dbReference type="EMBL" id="UGYO01000001">
    <property type="protein sequence ID" value="SUI80103.1"/>
    <property type="molecule type" value="Genomic_DNA"/>
</dbReference>
<dbReference type="NCBIfam" id="NF006565">
    <property type="entry name" value="PRK09072.1"/>
    <property type="match status" value="1"/>
</dbReference>
<dbReference type="Gene3D" id="3.40.50.720">
    <property type="entry name" value="NAD(P)-binding Rossmann-like Domain"/>
    <property type="match status" value="1"/>
</dbReference>
<accession>A0A380AFT1</accession>
<protein>
    <submittedName>
        <fullName evidence="4">Rhamnolipids biosynthesis 3-oxoacyl-[acyl-carrier-protein] reductase</fullName>
        <ecNumber evidence="4">1.1.1.100</ecNumber>
    </submittedName>
</protein>
<evidence type="ECO:0000256" key="2">
    <source>
        <dbReference type="ARBA" id="ARBA00023002"/>
    </source>
</evidence>
<dbReference type="EC" id="1.1.1.100" evidence="4"/>
<dbReference type="PANTHER" id="PTHR44196">
    <property type="entry name" value="DEHYDROGENASE/REDUCTASE SDR FAMILY MEMBER 7B"/>
    <property type="match status" value="1"/>
</dbReference>
<dbReference type="SUPFAM" id="SSF51735">
    <property type="entry name" value="NAD(P)-binding Rossmann-fold domains"/>
    <property type="match status" value="1"/>
</dbReference>
<evidence type="ECO:0000256" key="1">
    <source>
        <dbReference type="ARBA" id="ARBA00006484"/>
    </source>
</evidence>